<protein>
    <submittedName>
        <fullName evidence="1">Uncharacterized protein</fullName>
    </submittedName>
</protein>
<keyword evidence="2" id="KW-1185">Reference proteome</keyword>
<gene>
    <name evidence="1" type="ORF">ACFSSE_04965</name>
</gene>
<sequence>MKFTIITRYYHPTPDGIGHHSGYLNQYLIEAGHAVQVIYDDGIISLEEKEIGILVNKIKRHKSDWVIFQYNGYSYNRFGAPNWLTKLYNRIHHYTPAKVCLIIHETFIREEKSLKLRIYRFLQQRTLRKASKYANLILTTTHLYENQLTEMGRKSQVFFTPSNFENYIEELDGPKISKERLKIGTFGNRDPKFLLEVIIRLEAKGLICDFEFIGNYQPKYIKQIKDITKKLNSIKISRSGKLTDSNIVKHLATLDAFILLEPVTEDGGGGLNTKSGASATALCMGIPIFSTKGDFTEPNVFIENQNYICLDHNDVEESTSIIYNSLKDHHQLIEIGLNGKKLYETSFAWKQYVNRMEILMKKNG</sequence>
<proteinExistence type="predicted"/>
<organism evidence="1 2">
    <name type="scientific">Pedobacter alpinus</name>
    <dbReference type="NCBI Taxonomy" id="1590643"/>
    <lineage>
        <taxon>Bacteria</taxon>
        <taxon>Pseudomonadati</taxon>
        <taxon>Bacteroidota</taxon>
        <taxon>Sphingobacteriia</taxon>
        <taxon>Sphingobacteriales</taxon>
        <taxon>Sphingobacteriaceae</taxon>
        <taxon>Pedobacter</taxon>
    </lineage>
</organism>
<evidence type="ECO:0000313" key="1">
    <source>
        <dbReference type="EMBL" id="MFD2731048.1"/>
    </source>
</evidence>
<dbReference type="EMBL" id="JBHULV010000014">
    <property type="protein sequence ID" value="MFD2731048.1"/>
    <property type="molecule type" value="Genomic_DNA"/>
</dbReference>
<accession>A0ABW5TQL6</accession>
<dbReference type="Gene3D" id="3.40.50.2000">
    <property type="entry name" value="Glycogen Phosphorylase B"/>
    <property type="match status" value="2"/>
</dbReference>
<dbReference type="RefSeq" id="WP_379041858.1">
    <property type="nucleotide sequence ID" value="NZ_JBHSKW010000018.1"/>
</dbReference>
<evidence type="ECO:0000313" key="2">
    <source>
        <dbReference type="Proteomes" id="UP001597546"/>
    </source>
</evidence>
<dbReference type="Proteomes" id="UP001597546">
    <property type="component" value="Unassembled WGS sequence"/>
</dbReference>
<name>A0ABW5TQL6_9SPHI</name>
<dbReference type="SUPFAM" id="SSF53756">
    <property type="entry name" value="UDP-Glycosyltransferase/glycogen phosphorylase"/>
    <property type="match status" value="1"/>
</dbReference>
<reference evidence="2" key="1">
    <citation type="journal article" date="2019" name="Int. J. Syst. Evol. Microbiol.">
        <title>The Global Catalogue of Microorganisms (GCM) 10K type strain sequencing project: providing services to taxonomists for standard genome sequencing and annotation.</title>
        <authorList>
            <consortium name="The Broad Institute Genomics Platform"/>
            <consortium name="The Broad Institute Genome Sequencing Center for Infectious Disease"/>
            <person name="Wu L."/>
            <person name="Ma J."/>
        </authorList>
    </citation>
    <scope>NUCLEOTIDE SEQUENCE [LARGE SCALE GENOMIC DNA]</scope>
    <source>
        <strain evidence="2">KCTC 42456</strain>
    </source>
</reference>
<comment type="caution">
    <text evidence="1">The sequence shown here is derived from an EMBL/GenBank/DDBJ whole genome shotgun (WGS) entry which is preliminary data.</text>
</comment>